<name>A0A839TC34_9GAMM</name>
<feature type="transmembrane region" description="Helical" evidence="1">
    <location>
        <begin position="21"/>
        <end position="39"/>
    </location>
</feature>
<dbReference type="RefSeq" id="WP_227671675.1">
    <property type="nucleotide sequence ID" value="NZ_CAJHAH010000001.1"/>
</dbReference>
<dbReference type="PROSITE" id="PS00409">
    <property type="entry name" value="PROKAR_NTER_METHYL"/>
    <property type="match status" value="1"/>
</dbReference>
<dbReference type="SUPFAM" id="SSF54523">
    <property type="entry name" value="Pili subunits"/>
    <property type="match status" value="1"/>
</dbReference>
<accession>A0A839TC34</accession>
<dbReference type="AlphaFoldDB" id="A0A839TC34"/>
<keyword evidence="1" id="KW-0812">Transmembrane</keyword>
<evidence type="ECO:0000313" key="3">
    <source>
        <dbReference type="Proteomes" id="UP000588111"/>
    </source>
</evidence>
<dbReference type="NCBIfam" id="TIGR02532">
    <property type="entry name" value="IV_pilin_GFxxxE"/>
    <property type="match status" value="1"/>
</dbReference>
<dbReference type="Proteomes" id="UP000588111">
    <property type="component" value="Unassembled WGS sequence"/>
</dbReference>
<keyword evidence="1" id="KW-0472">Membrane</keyword>
<dbReference type="InterPro" id="IPR012902">
    <property type="entry name" value="N_methyl_site"/>
</dbReference>
<organism evidence="2 3">
    <name type="scientific">Psychrobacter luti</name>
    <dbReference type="NCBI Taxonomy" id="198481"/>
    <lineage>
        <taxon>Bacteria</taxon>
        <taxon>Pseudomonadati</taxon>
        <taxon>Pseudomonadota</taxon>
        <taxon>Gammaproteobacteria</taxon>
        <taxon>Moraxellales</taxon>
        <taxon>Moraxellaceae</taxon>
        <taxon>Psychrobacter</taxon>
    </lineage>
</organism>
<sequence>MNASRNKAAQKLRMTSSGFTLIELMVTIAVLAIIVGIAAPNVSAQLAQNQVKSTSTVVQTSIARAKSESAISRNTIVWEYDDTNDLITLVNNGNTLASYNLSSNSSLTFNPATVTTLSISKEGNITTPTGGAVNLAIDIRDTRAGATTQRVRVNTKRAFECSGTNC</sequence>
<keyword evidence="1" id="KW-1133">Transmembrane helix</keyword>
<keyword evidence="3" id="KW-1185">Reference proteome</keyword>
<dbReference type="EMBL" id="JACHXL010000002">
    <property type="protein sequence ID" value="MBB3106728.1"/>
    <property type="molecule type" value="Genomic_DNA"/>
</dbReference>
<gene>
    <name evidence="2" type="ORF">FHS24_001229</name>
</gene>
<evidence type="ECO:0000313" key="2">
    <source>
        <dbReference type="EMBL" id="MBB3106728.1"/>
    </source>
</evidence>
<reference evidence="2 3" key="1">
    <citation type="submission" date="2020-08" db="EMBL/GenBank/DDBJ databases">
        <title>Genomic Encyclopedia of Type Strains, Phase III (KMG-III): the genomes of soil and plant-associated and newly described type strains.</title>
        <authorList>
            <person name="Whitman W."/>
        </authorList>
    </citation>
    <scope>NUCLEOTIDE SEQUENCE [LARGE SCALE GENOMIC DNA]</scope>
    <source>
        <strain evidence="2 3">CECT 5885</strain>
    </source>
</reference>
<protein>
    <submittedName>
        <fullName evidence="2">Type IV fimbrial biogenesis protein FimT</fullName>
    </submittedName>
</protein>
<dbReference type="Gene3D" id="3.30.700.10">
    <property type="entry name" value="Glycoprotein, Type 4 Pilin"/>
    <property type="match status" value="1"/>
</dbReference>
<dbReference type="Pfam" id="PF07963">
    <property type="entry name" value="N_methyl"/>
    <property type="match status" value="1"/>
</dbReference>
<comment type="caution">
    <text evidence="2">The sequence shown here is derived from an EMBL/GenBank/DDBJ whole genome shotgun (WGS) entry which is preliminary data.</text>
</comment>
<evidence type="ECO:0000256" key="1">
    <source>
        <dbReference type="SAM" id="Phobius"/>
    </source>
</evidence>
<proteinExistence type="predicted"/>
<dbReference type="InterPro" id="IPR045584">
    <property type="entry name" value="Pilin-like"/>
</dbReference>